<proteinExistence type="predicted"/>
<dbReference type="AlphaFoldDB" id="A0A175YAQ2"/>
<protein>
    <submittedName>
        <fullName evidence="1">Uncharacterized protein</fullName>
    </submittedName>
</protein>
<dbReference type="Gramene" id="KZM80639">
    <property type="protein sequence ID" value="KZM80639"/>
    <property type="gene ID" value="DCAR_031866"/>
</dbReference>
<keyword evidence="2" id="KW-1185">Reference proteome</keyword>
<evidence type="ECO:0000313" key="1">
    <source>
        <dbReference type="EMBL" id="WOH14869.1"/>
    </source>
</evidence>
<dbReference type="EMBL" id="CP093351">
    <property type="protein sequence ID" value="WOH14869.1"/>
    <property type="molecule type" value="Genomic_DNA"/>
</dbReference>
<evidence type="ECO:0000313" key="2">
    <source>
        <dbReference type="Proteomes" id="UP000077755"/>
    </source>
</evidence>
<gene>
    <name evidence="1" type="ORF">DCAR_0934396</name>
</gene>
<sequence>MLEKVGEEEAVKEKNEVIIQDLMILYLLSEHQDTDENLLLMRLLIRVKLTDLLKKPSMQKLRGRKLL</sequence>
<reference evidence="1" key="1">
    <citation type="journal article" date="2016" name="Nat. Genet.">
        <title>A high-quality carrot genome assembly provides new insights into carotenoid accumulation and asterid genome evolution.</title>
        <authorList>
            <person name="Iorizzo M."/>
            <person name="Ellison S."/>
            <person name="Senalik D."/>
            <person name="Zeng P."/>
            <person name="Satapoomin P."/>
            <person name="Huang J."/>
            <person name="Bowman M."/>
            <person name="Iovene M."/>
            <person name="Sanseverino W."/>
            <person name="Cavagnaro P."/>
            <person name="Yildiz M."/>
            <person name="Macko-Podgorni A."/>
            <person name="Moranska E."/>
            <person name="Grzebelus E."/>
            <person name="Grzebelus D."/>
            <person name="Ashrafi H."/>
            <person name="Zheng Z."/>
            <person name="Cheng S."/>
            <person name="Spooner D."/>
            <person name="Van Deynze A."/>
            <person name="Simon P."/>
        </authorList>
    </citation>
    <scope>NUCLEOTIDE SEQUENCE</scope>
    <source>
        <tissue evidence="1">Leaf</tissue>
    </source>
</reference>
<dbReference type="Proteomes" id="UP000077755">
    <property type="component" value="Chromosome 9"/>
</dbReference>
<accession>A0A175YAQ2</accession>
<reference evidence="1" key="2">
    <citation type="submission" date="2022-03" db="EMBL/GenBank/DDBJ databases">
        <title>Draft title - Genomic analysis of global carrot germplasm unveils the trajectory of domestication and the origin of high carotenoid orange carrot.</title>
        <authorList>
            <person name="Iorizzo M."/>
            <person name="Ellison S."/>
            <person name="Senalik D."/>
            <person name="Macko-Podgorni A."/>
            <person name="Grzebelus D."/>
            <person name="Bostan H."/>
            <person name="Rolling W."/>
            <person name="Curaba J."/>
            <person name="Simon P."/>
        </authorList>
    </citation>
    <scope>NUCLEOTIDE SEQUENCE</scope>
    <source>
        <tissue evidence="1">Leaf</tissue>
    </source>
</reference>
<organism evidence="1 2">
    <name type="scientific">Daucus carota subsp. sativus</name>
    <name type="common">Carrot</name>
    <dbReference type="NCBI Taxonomy" id="79200"/>
    <lineage>
        <taxon>Eukaryota</taxon>
        <taxon>Viridiplantae</taxon>
        <taxon>Streptophyta</taxon>
        <taxon>Embryophyta</taxon>
        <taxon>Tracheophyta</taxon>
        <taxon>Spermatophyta</taxon>
        <taxon>Magnoliopsida</taxon>
        <taxon>eudicotyledons</taxon>
        <taxon>Gunneridae</taxon>
        <taxon>Pentapetalae</taxon>
        <taxon>asterids</taxon>
        <taxon>campanulids</taxon>
        <taxon>Apiales</taxon>
        <taxon>Apiaceae</taxon>
        <taxon>Apioideae</taxon>
        <taxon>Scandiceae</taxon>
        <taxon>Daucinae</taxon>
        <taxon>Daucus</taxon>
        <taxon>Daucus sect. Daucus</taxon>
    </lineage>
</organism>
<name>A0A175YAQ2_DAUCS</name>